<dbReference type="InterPro" id="IPR001611">
    <property type="entry name" value="Leu-rich_rpt"/>
</dbReference>
<sequence>MNHSNSNSTRTETSFAKSSKKAFPNSKNIGYNFSYVNNHYDNNSNTNLLASHSYQHQRTESSDTVEFSAFSSESEESDNGGSEREKTRTIKKLKEVKVQRAEEKVMNRENKIKSNIIEYGYTDSNGNVTSQDRNRKCGCIPKKLRFWKRRRDTLPINNKYVKKEHHRGDGVGGNNSSTSPNTQDLRTTESIVCMIMLSSQTKEFPCEECTGYPGVFYNVSTFCVLKGIWANAINKTSLEQDLGWMSNSRFCEWGGVSCDSNKNIIALTLKNPYITSTLSNDMGNLITLQNLSISGSGTLPSDKIPTTLFQLPNLISLSIVSTGLTGGIPDTINNMTSLKFLTLSKNQNLGGVIPSSIGLSSLTTLIISGQGITGTIPNFLGESKTLQPNLQNLDLSLNSLTGTIPPSLMLLNSIKSLVIQGNRLEGSIPSIDSSKFPSLVALDLGTNNLTGTIPSSISTLDNLRSLRLTANKLTGSIPSSFKNLDNLKELDLSNNKLSGNIPIEIGSITLDTLILSENTLTGAIPGNICQRTYNRCDLSSNSFSSTGSKCGQCSL</sequence>
<evidence type="ECO:0000313" key="3">
    <source>
        <dbReference type="EMBL" id="CAG8503320.1"/>
    </source>
</evidence>
<feature type="region of interest" description="Disordered" evidence="2">
    <location>
        <begin position="162"/>
        <end position="183"/>
    </location>
</feature>
<dbReference type="PRINTS" id="PR00019">
    <property type="entry name" value="LEURICHRPT"/>
</dbReference>
<dbReference type="OrthoDB" id="676979at2759"/>
<name>A0A9N8ZPL2_9GLOM</name>
<evidence type="ECO:0000313" key="4">
    <source>
        <dbReference type="Proteomes" id="UP000789342"/>
    </source>
</evidence>
<feature type="region of interest" description="Disordered" evidence="2">
    <location>
        <begin position="53"/>
        <end position="88"/>
    </location>
</feature>
<feature type="compositionally biased region" description="Polar residues" evidence="2">
    <location>
        <begin position="174"/>
        <end position="183"/>
    </location>
</feature>
<dbReference type="Gene3D" id="3.80.10.10">
    <property type="entry name" value="Ribonuclease Inhibitor"/>
    <property type="match status" value="2"/>
</dbReference>
<evidence type="ECO:0000256" key="1">
    <source>
        <dbReference type="ARBA" id="ARBA00022729"/>
    </source>
</evidence>
<dbReference type="Pfam" id="PF13855">
    <property type="entry name" value="LRR_8"/>
    <property type="match status" value="1"/>
</dbReference>
<dbReference type="EMBL" id="CAJVPV010001631">
    <property type="protein sequence ID" value="CAG8503320.1"/>
    <property type="molecule type" value="Genomic_DNA"/>
</dbReference>
<protein>
    <submittedName>
        <fullName evidence="3">7951_t:CDS:1</fullName>
    </submittedName>
</protein>
<comment type="caution">
    <text evidence="3">The sequence shown here is derived from an EMBL/GenBank/DDBJ whole genome shotgun (WGS) entry which is preliminary data.</text>
</comment>
<dbReference type="PROSITE" id="PS51450">
    <property type="entry name" value="LRR"/>
    <property type="match status" value="2"/>
</dbReference>
<proteinExistence type="predicted"/>
<dbReference type="InterPro" id="IPR053211">
    <property type="entry name" value="DNA_repair-toleration"/>
</dbReference>
<dbReference type="AlphaFoldDB" id="A0A9N8ZPL2"/>
<organism evidence="3 4">
    <name type="scientific">Acaulospora morrowiae</name>
    <dbReference type="NCBI Taxonomy" id="94023"/>
    <lineage>
        <taxon>Eukaryota</taxon>
        <taxon>Fungi</taxon>
        <taxon>Fungi incertae sedis</taxon>
        <taxon>Mucoromycota</taxon>
        <taxon>Glomeromycotina</taxon>
        <taxon>Glomeromycetes</taxon>
        <taxon>Diversisporales</taxon>
        <taxon>Acaulosporaceae</taxon>
        <taxon>Acaulospora</taxon>
    </lineage>
</organism>
<evidence type="ECO:0000256" key="2">
    <source>
        <dbReference type="SAM" id="MobiDB-lite"/>
    </source>
</evidence>
<feature type="region of interest" description="Disordered" evidence="2">
    <location>
        <begin position="1"/>
        <end position="21"/>
    </location>
</feature>
<gene>
    <name evidence="3" type="ORF">AMORRO_LOCUS3361</name>
</gene>
<accession>A0A9N8ZPL2</accession>
<dbReference type="PANTHER" id="PTHR48060">
    <property type="entry name" value="DNA DAMAGE-REPAIR/TOLERATION PROTEIN DRT100"/>
    <property type="match status" value="1"/>
</dbReference>
<dbReference type="Proteomes" id="UP000789342">
    <property type="component" value="Unassembled WGS sequence"/>
</dbReference>
<dbReference type="SUPFAM" id="SSF52058">
    <property type="entry name" value="L domain-like"/>
    <property type="match status" value="1"/>
</dbReference>
<dbReference type="InterPro" id="IPR032675">
    <property type="entry name" value="LRR_dom_sf"/>
</dbReference>
<reference evidence="3" key="1">
    <citation type="submission" date="2021-06" db="EMBL/GenBank/DDBJ databases">
        <authorList>
            <person name="Kallberg Y."/>
            <person name="Tangrot J."/>
            <person name="Rosling A."/>
        </authorList>
    </citation>
    <scope>NUCLEOTIDE SEQUENCE</scope>
    <source>
        <strain evidence="3">CL551</strain>
    </source>
</reference>
<dbReference type="FunFam" id="3.80.10.10:FF:000221">
    <property type="entry name" value="Leucine-rich repeat receptor-like protein kinase PXL1"/>
    <property type="match status" value="1"/>
</dbReference>
<dbReference type="Pfam" id="PF00560">
    <property type="entry name" value="LRR_1"/>
    <property type="match status" value="1"/>
</dbReference>
<keyword evidence="1" id="KW-0732">Signal</keyword>
<dbReference type="PANTHER" id="PTHR48060:SF21">
    <property type="entry name" value="L DOMAIN-LIKE PROTEIN"/>
    <property type="match status" value="1"/>
</dbReference>
<keyword evidence="4" id="KW-1185">Reference proteome</keyword>
<feature type="compositionally biased region" description="Polar residues" evidence="2">
    <location>
        <begin position="1"/>
        <end position="17"/>
    </location>
</feature>